<sequence>MRIPGYLKDITLRSMTVTFRGEILQFFNLALPKVVDALPVHVPLIDVNDQTMDVVLALEDDSLLHLEFASSEPTMADQIRYGHYDLELFAQQQKLIRRIVIFAAGIRKTPEPLNIGSLTTHQSVIHLSRHFDGADELERALSKIRCHEPLEAQDKLRIMLLPMMFEKLQERSQAAWKITEVLHQENPDNSAYLIGTMVAANFSNLLSPEKEKILEVLRIAYAFQELYREFEEKGARSLTLPVHFIQYILNPFIKNICISRNKSREPSNPAEDLKGSLFFRTVLRFVDHHGIDYNVFM</sequence>
<dbReference type="EMBL" id="SLXT01000039">
    <property type="protein sequence ID" value="TCP60304.1"/>
    <property type="molecule type" value="Genomic_DNA"/>
</dbReference>
<gene>
    <name evidence="1" type="ORF">EDD73_1393</name>
</gene>
<comment type="caution">
    <text evidence="1">The sequence shown here is derived from an EMBL/GenBank/DDBJ whole genome shotgun (WGS) entry which is preliminary data.</text>
</comment>
<keyword evidence="2" id="KW-1185">Reference proteome</keyword>
<reference evidence="1 2" key="1">
    <citation type="submission" date="2019-03" db="EMBL/GenBank/DDBJ databases">
        <title>Genomic Encyclopedia of Type Strains, Phase IV (KMG-IV): sequencing the most valuable type-strain genomes for metagenomic binning, comparative biology and taxonomic classification.</title>
        <authorList>
            <person name="Goeker M."/>
        </authorList>
    </citation>
    <scope>NUCLEOTIDE SEQUENCE [LARGE SCALE GENOMIC DNA]</scope>
    <source>
        <strain evidence="1 2">DSM 11170</strain>
    </source>
</reference>
<dbReference type="Proteomes" id="UP000294813">
    <property type="component" value="Unassembled WGS sequence"/>
</dbReference>
<name>A0A4R2RCX6_9FIRM</name>
<evidence type="ECO:0000313" key="1">
    <source>
        <dbReference type="EMBL" id="TCP60304.1"/>
    </source>
</evidence>
<evidence type="ECO:0000313" key="2">
    <source>
        <dbReference type="Proteomes" id="UP000294813"/>
    </source>
</evidence>
<protein>
    <submittedName>
        <fullName evidence="1">Uncharacterized protein</fullName>
    </submittedName>
</protein>
<proteinExistence type="predicted"/>
<dbReference type="AlphaFoldDB" id="A0A4R2RCX6"/>
<accession>A0A4R2RCX6</accession>
<organism evidence="1 2">
    <name type="scientific">Heliophilum fasciatum</name>
    <dbReference type="NCBI Taxonomy" id="35700"/>
    <lineage>
        <taxon>Bacteria</taxon>
        <taxon>Bacillati</taxon>
        <taxon>Bacillota</taxon>
        <taxon>Clostridia</taxon>
        <taxon>Eubacteriales</taxon>
        <taxon>Heliobacteriaceae</taxon>
        <taxon>Heliophilum</taxon>
    </lineage>
</organism>